<reference evidence="2 3" key="1">
    <citation type="submission" date="2020-04" db="EMBL/GenBank/DDBJ databases">
        <title>Perkinsus olseni comparative genomics.</title>
        <authorList>
            <person name="Bogema D.R."/>
        </authorList>
    </citation>
    <scope>NUCLEOTIDE SEQUENCE [LARGE SCALE GENOMIC DNA]</scope>
    <source>
        <strain evidence="2 3">ATCC PRA-207</strain>
    </source>
</reference>
<feature type="non-terminal residue" evidence="2">
    <location>
        <position position="108"/>
    </location>
</feature>
<sequence>ASAGAVLTRDMSDRLAGMGLVDGQTGGAEGSNKRRGEGLRRQNTFFTTGRRALKAVRSMGSIFGPSPQSSSGTTTRRPSGTEGEASPSRRFRGESSAFADGSLDVIIQ</sequence>
<feature type="compositionally biased region" description="Low complexity" evidence="1">
    <location>
        <begin position="64"/>
        <end position="84"/>
    </location>
</feature>
<organism evidence="2 3">
    <name type="scientific">Perkinsus olseni</name>
    <name type="common">Perkinsus atlanticus</name>
    <dbReference type="NCBI Taxonomy" id="32597"/>
    <lineage>
        <taxon>Eukaryota</taxon>
        <taxon>Sar</taxon>
        <taxon>Alveolata</taxon>
        <taxon>Perkinsozoa</taxon>
        <taxon>Perkinsea</taxon>
        <taxon>Perkinsida</taxon>
        <taxon>Perkinsidae</taxon>
        <taxon>Perkinsus</taxon>
    </lineage>
</organism>
<evidence type="ECO:0000313" key="2">
    <source>
        <dbReference type="EMBL" id="KAF4732865.1"/>
    </source>
</evidence>
<dbReference type="Proteomes" id="UP000553632">
    <property type="component" value="Unassembled WGS sequence"/>
</dbReference>
<dbReference type="AlphaFoldDB" id="A0A7J6SJJ3"/>
<feature type="region of interest" description="Disordered" evidence="1">
    <location>
        <begin position="17"/>
        <end position="108"/>
    </location>
</feature>
<evidence type="ECO:0000256" key="1">
    <source>
        <dbReference type="SAM" id="MobiDB-lite"/>
    </source>
</evidence>
<evidence type="ECO:0000313" key="3">
    <source>
        <dbReference type="Proteomes" id="UP000553632"/>
    </source>
</evidence>
<feature type="compositionally biased region" description="Basic and acidic residues" evidence="1">
    <location>
        <begin position="31"/>
        <end position="40"/>
    </location>
</feature>
<proteinExistence type="predicted"/>
<accession>A0A7J6SJJ3</accession>
<comment type="caution">
    <text evidence="2">The sequence shown here is derived from an EMBL/GenBank/DDBJ whole genome shotgun (WGS) entry which is preliminary data.</text>
</comment>
<gene>
    <name evidence="2" type="ORF">FOZ63_016570</name>
</gene>
<name>A0A7J6SJJ3_PEROL</name>
<keyword evidence="3" id="KW-1185">Reference proteome</keyword>
<dbReference type="EMBL" id="JABANO010017784">
    <property type="protein sequence ID" value="KAF4732865.1"/>
    <property type="molecule type" value="Genomic_DNA"/>
</dbReference>
<protein>
    <submittedName>
        <fullName evidence="2">Uncharacterized protein</fullName>
    </submittedName>
</protein>